<sequence length="57" mass="6391">MLVRAEYPERLAEIKSVGTGKVFKVNGQRLKLFHDGSMPEETPVEELSLDEPSYTPA</sequence>
<evidence type="ECO:0000313" key="2">
    <source>
        <dbReference type="EMBL" id="MCI49653.1"/>
    </source>
</evidence>
<accession>A0A392SLA5</accession>
<comment type="caution">
    <text evidence="2">The sequence shown here is derived from an EMBL/GenBank/DDBJ whole genome shotgun (WGS) entry which is preliminary data.</text>
</comment>
<organism evidence="2 3">
    <name type="scientific">Trifolium medium</name>
    <dbReference type="NCBI Taxonomy" id="97028"/>
    <lineage>
        <taxon>Eukaryota</taxon>
        <taxon>Viridiplantae</taxon>
        <taxon>Streptophyta</taxon>
        <taxon>Embryophyta</taxon>
        <taxon>Tracheophyta</taxon>
        <taxon>Spermatophyta</taxon>
        <taxon>Magnoliopsida</taxon>
        <taxon>eudicotyledons</taxon>
        <taxon>Gunneridae</taxon>
        <taxon>Pentapetalae</taxon>
        <taxon>rosids</taxon>
        <taxon>fabids</taxon>
        <taxon>Fabales</taxon>
        <taxon>Fabaceae</taxon>
        <taxon>Papilionoideae</taxon>
        <taxon>50 kb inversion clade</taxon>
        <taxon>NPAAA clade</taxon>
        <taxon>Hologalegina</taxon>
        <taxon>IRL clade</taxon>
        <taxon>Trifolieae</taxon>
        <taxon>Trifolium</taxon>
    </lineage>
</organism>
<keyword evidence="3" id="KW-1185">Reference proteome</keyword>
<dbReference type="Proteomes" id="UP000265520">
    <property type="component" value="Unassembled WGS sequence"/>
</dbReference>
<feature type="region of interest" description="Disordered" evidence="1">
    <location>
        <begin position="34"/>
        <end position="57"/>
    </location>
</feature>
<dbReference type="AlphaFoldDB" id="A0A392SLA5"/>
<protein>
    <submittedName>
        <fullName evidence="2">Uncharacterized protein</fullName>
    </submittedName>
</protein>
<reference evidence="2 3" key="1">
    <citation type="journal article" date="2018" name="Front. Plant Sci.">
        <title>Red Clover (Trifolium pratense) and Zigzag Clover (T. medium) - A Picture of Genomic Similarities and Differences.</title>
        <authorList>
            <person name="Dluhosova J."/>
            <person name="Istvanek J."/>
            <person name="Nedelnik J."/>
            <person name="Repkova J."/>
        </authorList>
    </citation>
    <scope>NUCLEOTIDE SEQUENCE [LARGE SCALE GENOMIC DNA]</scope>
    <source>
        <strain evidence="3">cv. 10/8</strain>
        <tissue evidence="2">Leaf</tissue>
    </source>
</reference>
<evidence type="ECO:0000256" key="1">
    <source>
        <dbReference type="SAM" id="MobiDB-lite"/>
    </source>
</evidence>
<dbReference type="EMBL" id="LXQA010404562">
    <property type="protein sequence ID" value="MCI49653.1"/>
    <property type="molecule type" value="Genomic_DNA"/>
</dbReference>
<evidence type="ECO:0000313" key="3">
    <source>
        <dbReference type="Proteomes" id="UP000265520"/>
    </source>
</evidence>
<proteinExistence type="predicted"/>
<feature type="non-terminal residue" evidence="2">
    <location>
        <position position="57"/>
    </location>
</feature>
<name>A0A392SLA5_9FABA</name>